<dbReference type="PRINTS" id="PR00070">
    <property type="entry name" value="DHFR"/>
</dbReference>
<dbReference type="Pfam" id="PF00186">
    <property type="entry name" value="DHFR_1"/>
    <property type="match status" value="1"/>
</dbReference>
<comment type="caution">
    <text evidence="7">The sequence shown here is derived from an EMBL/GenBank/DDBJ whole genome shotgun (WGS) entry which is preliminary data.</text>
</comment>
<dbReference type="SUPFAM" id="SSF53597">
    <property type="entry name" value="Dihydrofolate reductase-like"/>
    <property type="match status" value="1"/>
</dbReference>
<accession>A0ABU2F7L5</accession>
<evidence type="ECO:0000256" key="1">
    <source>
        <dbReference type="ARBA" id="ARBA00004903"/>
    </source>
</evidence>
<evidence type="ECO:0000259" key="6">
    <source>
        <dbReference type="PROSITE" id="PS51330"/>
    </source>
</evidence>
<dbReference type="RefSeq" id="WP_310917822.1">
    <property type="nucleotide sequence ID" value="NZ_JAMQON010000001.1"/>
</dbReference>
<keyword evidence="5" id="KW-0560">Oxidoreductase</keyword>
<gene>
    <name evidence="7" type="ORF">NDI56_02430</name>
</gene>
<dbReference type="EC" id="1.5.1.3" evidence="2"/>
<keyword evidence="3" id="KW-0554">One-carbon metabolism</keyword>
<dbReference type="InterPro" id="IPR001796">
    <property type="entry name" value="DHFR_dom"/>
</dbReference>
<dbReference type="CDD" id="cd00209">
    <property type="entry name" value="DHFR"/>
    <property type="match status" value="1"/>
</dbReference>
<evidence type="ECO:0000256" key="3">
    <source>
        <dbReference type="ARBA" id="ARBA00022563"/>
    </source>
</evidence>
<dbReference type="PANTHER" id="PTHR48069">
    <property type="entry name" value="DIHYDROFOLATE REDUCTASE"/>
    <property type="match status" value="1"/>
</dbReference>
<dbReference type="PROSITE" id="PS51330">
    <property type="entry name" value="DHFR_2"/>
    <property type="match status" value="1"/>
</dbReference>
<reference evidence="7 8" key="1">
    <citation type="submission" date="2022-06" db="EMBL/GenBank/DDBJ databases">
        <title>Haloarcula sp. a new haloarchaeum isolate from saline soil.</title>
        <authorList>
            <person name="Strakova D."/>
            <person name="Galisteo C."/>
            <person name="Sanchez-Porro C."/>
            <person name="Ventosa A."/>
        </authorList>
    </citation>
    <scope>NUCLEOTIDE SEQUENCE [LARGE SCALE GENOMIC DNA]</scope>
    <source>
        <strain evidence="7 8">S1CR25-12</strain>
    </source>
</reference>
<dbReference type="InterPro" id="IPR012259">
    <property type="entry name" value="DHFR"/>
</dbReference>
<keyword evidence="8" id="KW-1185">Reference proteome</keyword>
<evidence type="ECO:0000256" key="4">
    <source>
        <dbReference type="ARBA" id="ARBA00022857"/>
    </source>
</evidence>
<dbReference type="InterPro" id="IPR024072">
    <property type="entry name" value="DHFR-like_dom_sf"/>
</dbReference>
<evidence type="ECO:0000256" key="5">
    <source>
        <dbReference type="ARBA" id="ARBA00023002"/>
    </source>
</evidence>
<keyword evidence="4" id="KW-0521">NADP</keyword>
<protein>
    <recommendedName>
        <fullName evidence="2">dihydrofolate reductase</fullName>
        <ecNumber evidence="2">1.5.1.3</ecNumber>
    </recommendedName>
</protein>
<evidence type="ECO:0000313" key="7">
    <source>
        <dbReference type="EMBL" id="MDS0258263.1"/>
    </source>
</evidence>
<sequence length="165" mass="18098">MVELRLIAGVARTGVIGDGETIPWHYDADEQQYKDRVADHPVVVGRKTHEGMTRIRGTHPVVVTGSPEEYDEDGATFVSTVGDAVDAVAAEGDTGWVIGGQSIYAMFLPYAHRAFVSELPETAVASRVFPYLGTDWSVEARHEYDQFEVVEYENQAPLDPENASA</sequence>
<dbReference type="EMBL" id="JAMQON010000001">
    <property type="protein sequence ID" value="MDS0258263.1"/>
    <property type="molecule type" value="Genomic_DNA"/>
</dbReference>
<dbReference type="Gene3D" id="3.40.430.10">
    <property type="entry name" value="Dihydrofolate Reductase, subunit A"/>
    <property type="match status" value="1"/>
</dbReference>
<feature type="domain" description="DHFR" evidence="6">
    <location>
        <begin position="3"/>
        <end position="165"/>
    </location>
</feature>
<proteinExistence type="predicted"/>
<evidence type="ECO:0000313" key="8">
    <source>
        <dbReference type="Proteomes" id="UP001259659"/>
    </source>
</evidence>
<comment type="pathway">
    <text evidence="1">Cofactor biosynthesis; tetrahydrofolate biosynthesis; 5,6,7,8-tetrahydrofolate from 7,8-dihydrofolate: step 1/1.</text>
</comment>
<dbReference type="Proteomes" id="UP001259659">
    <property type="component" value="Unassembled WGS sequence"/>
</dbReference>
<dbReference type="PANTHER" id="PTHR48069:SF3">
    <property type="entry name" value="DIHYDROFOLATE REDUCTASE"/>
    <property type="match status" value="1"/>
</dbReference>
<evidence type="ECO:0000256" key="2">
    <source>
        <dbReference type="ARBA" id="ARBA00012856"/>
    </source>
</evidence>
<name>A0ABU2F7L5_9EURY</name>
<organism evidence="7 8">
    <name type="scientific">Haloarcula saliterrae</name>
    <dbReference type="NCBI Taxonomy" id="2950534"/>
    <lineage>
        <taxon>Archaea</taxon>
        <taxon>Methanobacteriati</taxon>
        <taxon>Methanobacteriota</taxon>
        <taxon>Stenosarchaea group</taxon>
        <taxon>Halobacteria</taxon>
        <taxon>Halobacteriales</taxon>
        <taxon>Haloarculaceae</taxon>
        <taxon>Haloarcula</taxon>
    </lineage>
</organism>